<dbReference type="EMBL" id="OW152819">
    <property type="protein sequence ID" value="CAH2073472.1"/>
    <property type="molecule type" value="Genomic_DNA"/>
</dbReference>
<name>A0ABN8J0E8_9NEOP</name>
<gene>
    <name evidence="2" type="ORF">IPOD504_LOCUS15657</name>
</gene>
<proteinExistence type="predicted"/>
<feature type="compositionally biased region" description="Basic residues" evidence="1">
    <location>
        <begin position="21"/>
        <end position="31"/>
    </location>
</feature>
<feature type="compositionally biased region" description="Basic residues" evidence="1">
    <location>
        <begin position="1"/>
        <end position="10"/>
    </location>
</feature>
<reference evidence="2" key="1">
    <citation type="submission" date="2022-03" db="EMBL/GenBank/DDBJ databases">
        <authorList>
            <person name="Martin H S."/>
        </authorList>
    </citation>
    <scope>NUCLEOTIDE SEQUENCE</scope>
</reference>
<feature type="region of interest" description="Disordered" evidence="1">
    <location>
        <begin position="1"/>
        <end position="88"/>
    </location>
</feature>
<feature type="non-terminal residue" evidence="2">
    <location>
        <position position="190"/>
    </location>
</feature>
<sequence>MLCRWRRPARHTLQPHGPPRPSHRPSARRPSPHPSNAHPTAGAGAGGSAPLQHARAPIGALGRGRGKGGGVGLRNDRGDGAHETSAVGSFLPRPLGQFCRKWPREEGCHVAPSSRAPTVAGGGRAHATHKIAGQNELPLRATHSMRTRQAACDITERSLHQRMPAGNIRRPLASYTTRRNNAERSRDVYI</sequence>
<evidence type="ECO:0000313" key="2">
    <source>
        <dbReference type="EMBL" id="CAH2073472.1"/>
    </source>
</evidence>
<accession>A0ABN8J0E8</accession>
<organism evidence="2 3">
    <name type="scientific">Iphiclides podalirius</name>
    <name type="common">scarce swallowtail</name>
    <dbReference type="NCBI Taxonomy" id="110791"/>
    <lineage>
        <taxon>Eukaryota</taxon>
        <taxon>Metazoa</taxon>
        <taxon>Ecdysozoa</taxon>
        <taxon>Arthropoda</taxon>
        <taxon>Hexapoda</taxon>
        <taxon>Insecta</taxon>
        <taxon>Pterygota</taxon>
        <taxon>Neoptera</taxon>
        <taxon>Endopterygota</taxon>
        <taxon>Lepidoptera</taxon>
        <taxon>Glossata</taxon>
        <taxon>Ditrysia</taxon>
        <taxon>Papilionoidea</taxon>
        <taxon>Papilionidae</taxon>
        <taxon>Papilioninae</taxon>
        <taxon>Iphiclides</taxon>
    </lineage>
</organism>
<feature type="compositionally biased region" description="Gly residues" evidence="1">
    <location>
        <begin position="61"/>
        <end position="72"/>
    </location>
</feature>
<protein>
    <submittedName>
        <fullName evidence="2">Uncharacterized protein</fullName>
    </submittedName>
</protein>
<dbReference type="Proteomes" id="UP000837857">
    <property type="component" value="Chromosome 7"/>
</dbReference>
<keyword evidence="3" id="KW-1185">Reference proteome</keyword>
<evidence type="ECO:0000256" key="1">
    <source>
        <dbReference type="SAM" id="MobiDB-lite"/>
    </source>
</evidence>
<evidence type="ECO:0000313" key="3">
    <source>
        <dbReference type="Proteomes" id="UP000837857"/>
    </source>
</evidence>